<feature type="compositionally biased region" description="Acidic residues" evidence="1">
    <location>
        <begin position="262"/>
        <end position="281"/>
    </location>
</feature>
<feature type="compositionally biased region" description="Polar residues" evidence="1">
    <location>
        <begin position="136"/>
        <end position="150"/>
    </location>
</feature>
<evidence type="ECO:0000256" key="1">
    <source>
        <dbReference type="SAM" id="MobiDB-lite"/>
    </source>
</evidence>
<feature type="compositionally biased region" description="Basic and acidic residues" evidence="1">
    <location>
        <begin position="126"/>
        <end position="135"/>
    </location>
</feature>
<dbReference type="SUPFAM" id="SSF57959">
    <property type="entry name" value="Leucine zipper domain"/>
    <property type="match status" value="1"/>
</dbReference>
<organism evidence="3 4">
    <name type="scientific">Entomortierella chlamydospora</name>
    <dbReference type="NCBI Taxonomy" id="101097"/>
    <lineage>
        <taxon>Eukaryota</taxon>
        <taxon>Fungi</taxon>
        <taxon>Fungi incertae sedis</taxon>
        <taxon>Mucoromycota</taxon>
        <taxon>Mortierellomycotina</taxon>
        <taxon>Mortierellomycetes</taxon>
        <taxon>Mortierellales</taxon>
        <taxon>Mortierellaceae</taxon>
        <taxon>Entomortierella</taxon>
    </lineage>
</organism>
<dbReference type="PROSITE" id="PS50217">
    <property type="entry name" value="BZIP"/>
    <property type="match status" value="1"/>
</dbReference>
<feature type="compositionally biased region" description="Basic and acidic residues" evidence="1">
    <location>
        <begin position="300"/>
        <end position="309"/>
    </location>
</feature>
<comment type="caution">
    <text evidence="3">The sequence shown here is derived from an EMBL/GenBank/DDBJ whole genome shotgun (WGS) entry which is preliminary data.</text>
</comment>
<feature type="compositionally biased region" description="Pro residues" evidence="1">
    <location>
        <begin position="93"/>
        <end position="110"/>
    </location>
</feature>
<gene>
    <name evidence="3" type="ORF">BGZ80_007188</name>
</gene>
<evidence type="ECO:0000259" key="2">
    <source>
        <dbReference type="PROSITE" id="PS50217"/>
    </source>
</evidence>
<dbReference type="InterPro" id="IPR004827">
    <property type="entry name" value="bZIP"/>
</dbReference>
<keyword evidence="4" id="KW-1185">Reference proteome</keyword>
<feature type="region of interest" description="Disordered" evidence="1">
    <location>
        <begin position="229"/>
        <end position="327"/>
    </location>
</feature>
<feature type="compositionally biased region" description="Low complexity" evidence="1">
    <location>
        <begin position="1"/>
        <end position="24"/>
    </location>
</feature>
<feature type="region of interest" description="Disordered" evidence="1">
    <location>
        <begin position="1"/>
        <end position="186"/>
    </location>
</feature>
<reference evidence="3" key="1">
    <citation type="journal article" date="2020" name="Fungal Divers.">
        <title>Resolving the Mortierellaceae phylogeny through synthesis of multi-gene phylogenetics and phylogenomics.</title>
        <authorList>
            <person name="Vandepol N."/>
            <person name="Liber J."/>
            <person name="Desiro A."/>
            <person name="Na H."/>
            <person name="Kennedy M."/>
            <person name="Barry K."/>
            <person name="Grigoriev I.V."/>
            <person name="Miller A.N."/>
            <person name="O'Donnell K."/>
            <person name="Stajich J.E."/>
            <person name="Bonito G."/>
        </authorList>
    </citation>
    <scope>NUCLEOTIDE SEQUENCE</scope>
    <source>
        <strain evidence="3">NRRL 2769</strain>
    </source>
</reference>
<dbReference type="Proteomes" id="UP000703661">
    <property type="component" value="Unassembled WGS sequence"/>
</dbReference>
<accession>A0A9P6MZQ1</accession>
<dbReference type="AlphaFoldDB" id="A0A9P6MZQ1"/>
<feature type="compositionally biased region" description="Low complexity" evidence="1">
    <location>
        <begin position="250"/>
        <end position="261"/>
    </location>
</feature>
<dbReference type="EMBL" id="JAAAID010000364">
    <property type="protein sequence ID" value="KAG0018416.1"/>
    <property type="molecule type" value="Genomic_DNA"/>
</dbReference>
<feature type="compositionally biased region" description="Acidic residues" evidence="1">
    <location>
        <begin position="290"/>
        <end position="299"/>
    </location>
</feature>
<dbReference type="Pfam" id="PF07716">
    <property type="entry name" value="bZIP_2"/>
    <property type="match status" value="1"/>
</dbReference>
<feature type="compositionally biased region" description="Polar residues" evidence="1">
    <location>
        <begin position="55"/>
        <end position="65"/>
    </location>
</feature>
<sequence>MSPTMSHESLSSNHSSGPVSPSTESSHHPLYISTSPHHHQQSYHHGPYQTPSPPYSHSNRSNSIELAQKPTLPYPSRHPQHSYSPSAHRSHPYSPPPTLPPLTGRPPLSPQSPIDSAPHYPAPSSNRDDHHRYRTESMSVSPPPSSNTSGGAALSANDRRERNKAASAKYRAKKHHQSGEMRTQISSLQEHNNVISRQLEECRAENALLKSQVEKLKGRLVAEKVLKRLREVGREKKRRNNGSGAGHATSKVSSQDLSVSDSDIDNDDDDVVDDDDDDDVVDAVTAANVVDDDDDEDAEIERRQNEKRSNTRRKVARTDRDGDYHDN</sequence>
<feature type="compositionally biased region" description="Basic and acidic residues" evidence="1">
    <location>
        <begin position="316"/>
        <end position="327"/>
    </location>
</feature>
<dbReference type="CDD" id="cd14705">
    <property type="entry name" value="bZIP_Zip1"/>
    <property type="match status" value="1"/>
</dbReference>
<proteinExistence type="predicted"/>
<dbReference type="SMART" id="SM00338">
    <property type="entry name" value="BRLZ"/>
    <property type="match status" value="1"/>
</dbReference>
<feature type="domain" description="BZIP" evidence="2">
    <location>
        <begin position="159"/>
        <end position="216"/>
    </location>
</feature>
<evidence type="ECO:0000313" key="4">
    <source>
        <dbReference type="Proteomes" id="UP000703661"/>
    </source>
</evidence>
<dbReference type="Gene3D" id="1.20.5.170">
    <property type="match status" value="1"/>
</dbReference>
<dbReference type="PROSITE" id="PS00036">
    <property type="entry name" value="BZIP_BASIC"/>
    <property type="match status" value="1"/>
</dbReference>
<protein>
    <recommendedName>
        <fullName evidence="2">BZIP domain-containing protein</fullName>
    </recommendedName>
</protein>
<evidence type="ECO:0000313" key="3">
    <source>
        <dbReference type="EMBL" id="KAG0018416.1"/>
    </source>
</evidence>
<dbReference type="GO" id="GO:0003700">
    <property type="term" value="F:DNA-binding transcription factor activity"/>
    <property type="evidence" value="ECO:0007669"/>
    <property type="project" value="InterPro"/>
</dbReference>
<name>A0A9P6MZQ1_9FUNG</name>
<dbReference type="InterPro" id="IPR046347">
    <property type="entry name" value="bZIP_sf"/>
</dbReference>